<comment type="similarity">
    <text evidence="1">Belongs to the peptidase C40 family.</text>
</comment>
<dbReference type="Gene3D" id="3.90.1720.10">
    <property type="entry name" value="endopeptidase domain like (from Nostoc punctiforme)"/>
    <property type="match status" value="1"/>
</dbReference>
<dbReference type="InterPro" id="IPR000064">
    <property type="entry name" value="NLP_P60_dom"/>
</dbReference>
<evidence type="ECO:0000256" key="2">
    <source>
        <dbReference type="ARBA" id="ARBA00022670"/>
    </source>
</evidence>
<protein>
    <submittedName>
        <fullName evidence="8">C40 family peptidase</fullName>
    </submittedName>
</protein>
<feature type="domain" description="NlpC/P60" evidence="7">
    <location>
        <begin position="57"/>
        <end position="180"/>
    </location>
</feature>
<gene>
    <name evidence="8" type="ORF">IRJ18_07570</name>
</gene>
<dbReference type="Pfam" id="PF00877">
    <property type="entry name" value="NLPC_P60"/>
    <property type="match status" value="1"/>
</dbReference>
<name>A0ABR9XFP0_9SPHI</name>
<keyword evidence="9" id="KW-1185">Reference proteome</keyword>
<dbReference type="RefSeq" id="WP_194105586.1">
    <property type="nucleotide sequence ID" value="NZ_JADFFM010000001.1"/>
</dbReference>
<keyword evidence="2" id="KW-0645">Protease</keyword>
<dbReference type="PANTHER" id="PTHR47360:SF1">
    <property type="entry name" value="ENDOPEPTIDASE NLPC-RELATED"/>
    <property type="match status" value="1"/>
</dbReference>
<organism evidence="8 9">
    <name type="scientific">Mucilaginibacter boryungensis</name>
    <dbReference type="NCBI Taxonomy" id="768480"/>
    <lineage>
        <taxon>Bacteria</taxon>
        <taxon>Pseudomonadati</taxon>
        <taxon>Bacteroidota</taxon>
        <taxon>Sphingobacteriia</taxon>
        <taxon>Sphingobacteriales</taxon>
        <taxon>Sphingobacteriaceae</taxon>
        <taxon>Mucilaginibacter</taxon>
    </lineage>
</organism>
<evidence type="ECO:0000259" key="7">
    <source>
        <dbReference type="PROSITE" id="PS51935"/>
    </source>
</evidence>
<dbReference type="Proteomes" id="UP000632774">
    <property type="component" value="Unassembled WGS sequence"/>
</dbReference>
<evidence type="ECO:0000313" key="9">
    <source>
        <dbReference type="Proteomes" id="UP000632774"/>
    </source>
</evidence>
<evidence type="ECO:0000256" key="4">
    <source>
        <dbReference type="ARBA" id="ARBA00022801"/>
    </source>
</evidence>
<comment type="caution">
    <text evidence="8">The sequence shown here is derived from an EMBL/GenBank/DDBJ whole genome shotgun (WGS) entry which is preliminary data.</text>
</comment>
<dbReference type="SUPFAM" id="SSF54001">
    <property type="entry name" value="Cysteine proteinases"/>
    <property type="match status" value="1"/>
</dbReference>
<feature type="signal peptide" evidence="6">
    <location>
        <begin position="1"/>
        <end position="20"/>
    </location>
</feature>
<dbReference type="InterPro" id="IPR052062">
    <property type="entry name" value="Murein_DD/LD_carboxypeptidase"/>
</dbReference>
<keyword evidence="3 6" id="KW-0732">Signal</keyword>
<evidence type="ECO:0000256" key="6">
    <source>
        <dbReference type="SAM" id="SignalP"/>
    </source>
</evidence>
<evidence type="ECO:0000256" key="5">
    <source>
        <dbReference type="ARBA" id="ARBA00022807"/>
    </source>
</evidence>
<accession>A0ABR9XFP0</accession>
<keyword evidence="4" id="KW-0378">Hydrolase</keyword>
<reference evidence="8 9" key="1">
    <citation type="submission" date="2020-10" db="EMBL/GenBank/DDBJ databases">
        <title>Mucilaginibacter mali sp. nov., isolated from rhizosphere soil of apple orchard.</title>
        <authorList>
            <person name="Lee J.-S."/>
            <person name="Kim H.S."/>
            <person name="Kim J.-S."/>
        </authorList>
    </citation>
    <scope>NUCLEOTIDE SEQUENCE [LARGE SCALE GENOMIC DNA]</scope>
    <source>
        <strain evidence="8 9">KCTC 23157</strain>
    </source>
</reference>
<evidence type="ECO:0000256" key="1">
    <source>
        <dbReference type="ARBA" id="ARBA00007074"/>
    </source>
</evidence>
<keyword evidence="5" id="KW-0788">Thiol protease</keyword>
<evidence type="ECO:0000313" key="8">
    <source>
        <dbReference type="EMBL" id="MBE9666216.1"/>
    </source>
</evidence>
<dbReference type="EMBL" id="JADFFM010000001">
    <property type="protein sequence ID" value="MBE9666216.1"/>
    <property type="molecule type" value="Genomic_DNA"/>
</dbReference>
<sequence length="188" mass="21150">MKLKLYPSCLLLLFTVTFFTACHSKKAMLKGSPGEMVKPQGFIADKYAELMNVDKDQIQNGRLYAFIDQWMGVPYKFGGQDKDGVDCSGLAQLLEQEVYAVNIPRTTAQQVATIKRKYEEELKEGDLVFFDFDGKEFSHVGIYLQNGYVVHASSRKGVIIVRLHDPSLYKYFSRGGSILPSMSSQVSP</sequence>
<dbReference type="InterPro" id="IPR038765">
    <property type="entry name" value="Papain-like_cys_pep_sf"/>
</dbReference>
<evidence type="ECO:0000256" key="3">
    <source>
        <dbReference type="ARBA" id="ARBA00022729"/>
    </source>
</evidence>
<proteinExistence type="inferred from homology"/>
<feature type="chain" id="PRO_5046423410" evidence="6">
    <location>
        <begin position="21"/>
        <end position="188"/>
    </location>
</feature>
<dbReference type="PANTHER" id="PTHR47360">
    <property type="entry name" value="MUREIN DD-ENDOPEPTIDASE MEPS/MUREIN LD-CARBOXYPEPTIDASE"/>
    <property type="match status" value="1"/>
</dbReference>
<dbReference type="PROSITE" id="PS51257">
    <property type="entry name" value="PROKAR_LIPOPROTEIN"/>
    <property type="match status" value="1"/>
</dbReference>
<dbReference type="PROSITE" id="PS51935">
    <property type="entry name" value="NLPC_P60"/>
    <property type="match status" value="1"/>
</dbReference>